<reference evidence="2 3" key="1">
    <citation type="journal article" date="2018" name="Nat. Biotechnol.">
        <title>A standardized bacterial taxonomy based on genome phylogeny substantially revises the tree of life.</title>
        <authorList>
            <person name="Parks D.H."/>
            <person name="Chuvochina M."/>
            <person name="Waite D.W."/>
            <person name="Rinke C."/>
            <person name="Skarshewski A."/>
            <person name="Chaumeil P.A."/>
            <person name="Hugenholtz P."/>
        </authorList>
    </citation>
    <scope>NUCLEOTIDE SEQUENCE [LARGE SCALE GENOMIC DNA]</scope>
    <source>
        <strain evidence="2">UBA9667</strain>
    </source>
</reference>
<evidence type="ECO:0000256" key="1">
    <source>
        <dbReference type="SAM" id="SignalP"/>
    </source>
</evidence>
<keyword evidence="1" id="KW-0732">Signal</keyword>
<proteinExistence type="predicted"/>
<evidence type="ECO:0008006" key="4">
    <source>
        <dbReference type="Google" id="ProtNLM"/>
    </source>
</evidence>
<accession>A0A3D2SFC7</accession>
<organism evidence="2 3">
    <name type="scientific">Bacteroides graminisolvens</name>
    <dbReference type="NCBI Taxonomy" id="477666"/>
    <lineage>
        <taxon>Bacteria</taxon>
        <taxon>Pseudomonadati</taxon>
        <taxon>Bacteroidota</taxon>
        <taxon>Bacteroidia</taxon>
        <taxon>Bacteroidales</taxon>
        <taxon>Bacteroidaceae</taxon>
        <taxon>Bacteroides</taxon>
    </lineage>
</organism>
<feature type="signal peptide" evidence="1">
    <location>
        <begin position="1"/>
        <end position="19"/>
    </location>
</feature>
<sequence length="238" mass="26347">MKKYLMLLLFALITTVSFGQSNYQDVVYLKNGSIIRGVIIEQVPNKSIKIETADRSVFVYQMDEIEKLTKEPLQGKSSGSFSNSGLQSGYKGIVELGYQIGTGDYGMDRLKLNIINGYQINPHFSLGFGTGLRYYFDAEAALIPVFADFRANFMNNKISPYLSLGVGYSFDATNDFEGVGFLLNPTVGVSFKVSDKSAMNVGLGYEMQKMDFYYGGYYGYYTSSENSGAISINVGISF</sequence>
<dbReference type="EMBL" id="DPVG01000171">
    <property type="protein sequence ID" value="HCK24071.1"/>
    <property type="molecule type" value="Genomic_DNA"/>
</dbReference>
<evidence type="ECO:0000313" key="3">
    <source>
        <dbReference type="Proteomes" id="UP000263098"/>
    </source>
</evidence>
<dbReference type="AlphaFoldDB" id="A0A3D2SFC7"/>
<feature type="chain" id="PRO_5017689409" description="Outer membrane protein beta-barrel domain-containing protein" evidence="1">
    <location>
        <begin position="20"/>
        <end position="238"/>
    </location>
</feature>
<evidence type="ECO:0000313" key="2">
    <source>
        <dbReference type="EMBL" id="HCK24071.1"/>
    </source>
</evidence>
<dbReference type="Gene3D" id="2.40.160.20">
    <property type="match status" value="1"/>
</dbReference>
<protein>
    <recommendedName>
        <fullName evidence="4">Outer membrane protein beta-barrel domain-containing protein</fullName>
    </recommendedName>
</protein>
<gene>
    <name evidence="2" type="ORF">DHW31_04675</name>
</gene>
<name>A0A3D2SFC7_9BACE</name>
<comment type="caution">
    <text evidence="2">The sequence shown here is derived from an EMBL/GenBank/DDBJ whole genome shotgun (WGS) entry which is preliminary data.</text>
</comment>
<dbReference type="Proteomes" id="UP000263098">
    <property type="component" value="Unassembled WGS sequence"/>
</dbReference>